<accession>A0ABQ9BPB9</accession>
<reference evidence="2" key="2">
    <citation type="journal article" date="2023" name="Int. J. Mol. Sci.">
        <title>De Novo Assembly and Annotation of 11 Diverse Shrub Willow (Salix) Genomes Reveals Novel Gene Organization in Sex-Linked Regions.</title>
        <authorList>
            <person name="Hyden B."/>
            <person name="Feng K."/>
            <person name="Yates T.B."/>
            <person name="Jawdy S."/>
            <person name="Cereghino C."/>
            <person name="Smart L.B."/>
            <person name="Muchero W."/>
        </authorList>
    </citation>
    <scope>NUCLEOTIDE SEQUENCE</scope>
    <source>
        <tissue evidence="2">Shoot tip</tissue>
    </source>
</reference>
<evidence type="ECO:0000313" key="2">
    <source>
        <dbReference type="EMBL" id="KAJ6387844.1"/>
    </source>
</evidence>
<evidence type="ECO:0000256" key="1">
    <source>
        <dbReference type="SAM" id="MobiDB-lite"/>
    </source>
</evidence>
<sequence length="67" mass="7244">MQPLPTTISTVHDSSLSSTTAAFPAVHGSLHHYRRFQLSCGSPDRRRPASPVAAHNGSEPCIPTMFQ</sequence>
<dbReference type="EMBL" id="JAPFFI010000007">
    <property type="protein sequence ID" value="KAJ6387844.1"/>
    <property type="molecule type" value="Genomic_DNA"/>
</dbReference>
<gene>
    <name evidence="2" type="ORF">OIU77_026415</name>
</gene>
<name>A0ABQ9BPB9_9ROSI</name>
<proteinExistence type="predicted"/>
<protein>
    <submittedName>
        <fullName evidence="2">Uncharacterized protein</fullName>
    </submittedName>
</protein>
<dbReference type="Proteomes" id="UP001141253">
    <property type="component" value="Chromosome 3"/>
</dbReference>
<comment type="caution">
    <text evidence="2">The sequence shown here is derived from an EMBL/GenBank/DDBJ whole genome shotgun (WGS) entry which is preliminary data.</text>
</comment>
<organism evidence="2 3">
    <name type="scientific">Salix suchowensis</name>
    <dbReference type="NCBI Taxonomy" id="1278906"/>
    <lineage>
        <taxon>Eukaryota</taxon>
        <taxon>Viridiplantae</taxon>
        <taxon>Streptophyta</taxon>
        <taxon>Embryophyta</taxon>
        <taxon>Tracheophyta</taxon>
        <taxon>Spermatophyta</taxon>
        <taxon>Magnoliopsida</taxon>
        <taxon>eudicotyledons</taxon>
        <taxon>Gunneridae</taxon>
        <taxon>Pentapetalae</taxon>
        <taxon>rosids</taxon>
        <taxon>fabids</taxon>
        <taxon>Malpighiales</taxon>
        <taxon>Salicaceae</taxon>
        <taxon>Saliceae</taxon>
        <taxon>Salix</taxon>
    </lineage>
</organism>
<reference evidence="2" key="1">
    <citation type="submission" date="2022-10" db="EMBL/GenBank/DDBJ databases">
        <authorList>
            <person name="Hyden B.L."/>
            <person name="Feng K."/>
            <person name="Yates T."/>
            <person name="Jawdy S."/>
            <person name="Smart L.B."/>
            <person name="Muchero W."/>
        </authorList>
    </citation>
    <scope>NUCLEOTIDE SEQUENCE</scope>
    <source>
        <tissue evidence="2">Shoot tip</tissue>
    </source>
</reference>
<evidence type="ECO:0000313" key="3">
    <source>
        <dbReference type="Proteomes" id="UP001141253"/>
    </source>
</evidence>
<keyword evidence="3" id="KW-1185">Reference proteome</keyword>
<feature type="region of interest" description="Disordered" evidence="1">
    <location>
        <begin position="40"/>
        <end position="67"/>
    </location>
</feature>